<feature type="transmembrane region" description="Helical" evidence="7">
    <location>
        <begin position="21"/>
        <end position="42"/>
    </location>
</feature>
<dbReference type="RefSeq" id="WP_012874055.1">
    <property type="nucleotide sequence ID" value="NC_013525.1"/>
</dbReference>
<feature type="transmembrane region" description="Helical" evidence="7">
    <location>
        <begin position="357"/>
        <end position="376"/>
    </location>
</feature>
<feature type="transmembrane region" description="Helical" evidence="7">
    <location>
        <begin position="325"/>
        <end position="345"/>
    </location>
</feature>
<keyword evidence="10" id="KW-1185">Reference proteome</keyword>
<feature type="domain" description="Major facilitator superfamily (MFS) profile" evidence="8">
    <location>
        <begin position="12"/>
        <end position="415"/>
    </location>
</feature>
<evidence type="ECO:0000259" key="8">
    <source>
        <dbReference type="PROSITE" id="PS50850"/>
    </source>
</evidence>
<feature type="transmembrane region" description="Helical" evidence="7">
    <location>
        <begin position="271"/>
        <end position="290"/>
    </location>
</feature>
<dbReference type="HOGENOM" id="CLU_034180_11_0_0"/>
<dbReference type="GO" id="GO:0005886">
    <property type="term" value="C:plasma membrane"/>
    <property type="evidence" value="ECO:0007669"/>
    <property type="project" value="UniProtKB-SubCell"/>
</dbReference>
<feature type="transmembrane region" description="Helical" evidence="7">
    <location>
        <begin position="302"/>
        <end position="319"/>
    </location>
</feature>
<dbReference type="PANTHER" id="PTHR23513:SF9">
    <property type="entry name" value="ENTEROBACTIN EXPORTER ENTS"/>
    <property type="match status" value="1"/>
</dbReference>
<evidence type="ECO:0000256" key="1">
    <source>
        <dbReference type="ARBA" id="ARBA00004651"/>
    </source>
</evidence>
<dbReference type="GO" id="GO:0022857">
    <property type="term" value="F:transmembrane transporter activity"/>
    <property type="evidence" value="ECO:0007669"/>
    <property type="project" value="InterPro"/>
</dbReference>
<proteinExistence type="predicted"/>
<dbReference type="SUPFAM" id="SSF103473">
    <property type="entry name" value="MFS general substrate transporter"/>
    <property type="match status" value="1"/>
</dbReference>
<dbReference type="InterPro" id="IPR020846">
    <property type="entry name" value="MFS_dom"/>
</dbReference>
<protein>
    <submittedName>
        <fullName evidence="9">Major facilitator superfamily MFS_1</fullName>
    </submittedName>
</protein>
<evidence type="ECO:0000256" key="3">
    <source>
        <dbReference type="ARBA" id="ARBA00022475"/>
    </source>
</evidence>
<dbReference type="Pfam" id="PF05977">
    <property type="entry name" value="MFS_3"/>
    <property type="match status" value="1"/>
</dbReference>
<dbReference type="STRING" id="525904.Tter_0098"/>
<evidence type="ECO:0000256" key="4">
    <source>
        <dbReference type="ARBA" id="ARBA00022692"/>
    </source>
</evidence>
<feature type="transmembrane region" description="Helical" evidence="7">
    <location>
        <begin position="231"/>
        <end position="251"/>
    </location>
</feature>
<sequence length="428" mass="46032">MSTRFVALSHRDFRLLWIGQLISTIGSQMSFTAINWHIYRLLSNTSYSIDILGRHFELGAEALGLGILGMIRVLPIIFFSMLGGMVADTHDRRQILLWTELGGALVSALLAITTLTGNISLGIIYLLTALSAAVSAFDTPARQAIVPQLVPKEHLTNAISLNTLDWQIGTIIGPAIAGALIASLSIGWVYAINSLAYLMVLALILMMSFRGKPAAQETSINLRAMFEGFRFVRNTPIIWSTMILDFWATFFSSARTMLPIVAGDLLQVGPVGYGVLSTAQSVGSVIAGLILSLRREIHHQGIVLLVSVAIYGIATALFGVSKIFILSYILFALTGAGDTVSTVIRGTVRQILTPDHLRGRMVGVNMIFFMGGPQLGELEAGLVASVLGVPFAIVSGGVATVLITLWVAAKYPSLRQYKSSSEPELAIA</sequence>
<dbReference type="CDD" id="cd06173">
    <property type="entry name" value="MFS_MefA_like"/>
    <property type="match status" value="1"/>
</dbReference>
<name>D1CDL4_THET1</name>
<keyword evidence="2" id="KW-0813">Transport</keyword>
<keyword evidence="5 7" id="KW-1133">Transmembrane helix</keyword>
<evidence type="ECO:0000256" key="6">
    <source>
        <dbReference type="ARBA" id="ARBA00023136"/>
    </source>
</evidence>
<evidence type="ECO:0000256" key="7">
    <source>
        <dbReference type="SAM" id="Phobius"/>
    </source>
</evidence>
<organism evidence="9 10">
    <name type="scientific">Thermobaculum terrenum (strain ATCC BAA-798 / CCMEE 7001 / YNP1)</name>
    <dbReference type="NCBI Taxonomy" id="525904"/>
    <lineage>
        <taxon>Bacteria</taxon>
        <taxon>Bacillati</taxon>
        <taxon>Chloroflexota</taxon>
        <taxon>Chloroflexia</taxon>
        <taxon>Candidatus Thermobaculales</taxon>
        <taxon>Candidatus Thermobaculaceae</taxon>
        <taxon>Thermobaculum</taxon>
    </lineage>
</organism>
<reference evidence="10" key="1">
    <citation type="journal article" date="2010" name="Stand. Genomic Sci.">
        <title>Complete genome sequence of 'Thermobaculum terrenum' type strain (YNP1).</title>
        <authorList>
            <person name="Kiss H."/>
            <person name="Cleland D."/>
            <person name="Lapidus A."/>
            <person name="Lucas S."/>
            <person name="Glavina Del Rio T."/>
            <person name="Nolan M."/>
            <person name="Tice H."/>
            <person name="Han C."/>
            <person name="Goodwin L."/>
            <person name="Pitluck S."/>
            <person name="Liolios K."/>
            <person name="Ivanova N."/>
            <person name="Mavromatis K."/>
            <person name="Ovchinnikova G."/>
            <person name="Pati A."/>
            <person name="Chen A."/>
            <person name="Palaniappan K."/>
            <person name="Land M."/>
            <person name="Hauser L."/>
            <person name="Chang Y."/>
            <person name="Jeffries C."/>
            <person name="Lu M."/>
            <person name="Brettin T."/>
            <person name="Detter J."/>
            <person name="Goker M."/>
            <person name="Tindall B."/>
            <person name="Beck B."/>
            <person name="McDermott T."/>
            <person name="Woyke T."/>
            <person name="Bristow J."/>
            <person name="Eisen J."/>
            <person name="Markowitz V."/>
            <person name="Hugenholtz P."/>
            <person name="Kyrpides N."/>
            <person name="Klenk H."/>
            <person name="Cheng J."/>
        </authorList>
    </citation>
    <scope>NUCLEOTIDE SEQUENCE [LARGE SCALE GENOMIC DNA]</scope>
    <source>
        <strain evidence="10">ATCC BAA-798 / YNP1</strain>
    </source>
</reference>
<evidence type="ECO:0000313" key="10">
    <source>
        <dbReference type="Proteomes" id="UP000000323"/>
    </source>
</evidence>
<dbReference type="OrthoDB" id="9775268at2"/>
<keyword evidence="6 7" id="KW-0472">Membrane</keyword>
<dbReference type="eggNOG" id="COG2814">
    <property type="taxonomic scope" value="Bacteria"/>
</dbReference>
<dbReference type="InterPro" id="IPR010290">
    <property type="entry name" value="TM_effector"/>
</dbReference>
<dbReference type="KEGG" id="ttr:Tter_0098"/>
<dbReference type="PROSITE" id="PS50850">
    <property type="entry name" value="MFS"/>
    <property type="match status" value="1"/>
</dbReference>
<comment type="subcellular location">
    <subcellularLocation>
        <location evidence="1">Cell membrane</location>
        <topology evidence="1">Multi-pass membrane protein</topology>
    </subcellularLocation>
</comment>
<evidence type="ECO:0000256" key="2">
    <source>
        <dbReference type="ARBA" id="ARBA00022448"/>
    </source>
</evidence>
<keyword evidence="4 7" id="KW-0812">Transmembrane</keyword>
<gene>
    <name evidence="9" type="ordered locus">Tter_0098</name>
</gene>
<dbReference type="EMBL" id="CP001825">
    <property type="protein sequence ID" value="ACZ41020.1"/>
    <property type="molecule type" value="Genomic_DNA"/>
</dbReference>
<dbReference type="AlphaFoldDB" id="D1CDL4"/>
<dbReference type="PANTHER" id="PTHR23513">
    <property type="entry name" value="INTEGRAL MEMBRANE EFFLUX PROTEIN-RELATED"/>
    <property type="match status" value="1"/>
</dbReference>
<feature type="transmembrane region" description="Helical" evidence="7">
    <location>
        <begin position="62"/>
        <end position="83"/>
    </location>
</feature>
<dbReference type="InterPro" id="IPR036259">
    <property type="entry name" value="MFS_trans_sf"/>
</dbReference>
<evidence type="ECO:0000256" key="5">
    <source>
        <dbReference type="ARBA" id="ARBA00022989"/>
    </source>
</evidence>
<evidence type="ECO:0000313" key="9">
    <source>
        <dbReference type="EMBL" id="ACZ41020.1"/>
    </source>
</evidence>
<feature type="transmembrane region" description="Helical" evidence="7">
    <location>
        <begin position="188"/>
        <end position="210"/>
    </location>
</feature>
<dbReference type="Proteomes" id="UP000000323">
    <property type="component" value="Chromosome 1"/>
</dbReference>
<keyword evidence="3" id="KW-1003">Cell membrane</keyword>
<dbReference type="Gene3D" id="1.20.1250.20">
    <property type="entry name" value="MFS general substrate transporter like domains"/>
    <property type="match status" value="2"/>
</dbReference>
<accession>D1CDL4</accession>
<feature type="transmembrane region" description="Helical" evidence="7">
    <location>
        <begin position="382"/>
        <end position="409"/>
    </location>
</feature>